<evidence type="ECO:0000313" key="2">
    <source>
        <dbReference type="Proteomes" id="UP000278351"/>
    </source>
</evidence>
<name>A0A3N4Q1X5_9BACT</name>
<dbReference type="EMBL" id="RPDH01000001">
    <property type="protein sequence ID" value="RPE14248.1"/>
    <property type="molecule type" value="Genomic_DNA"/>
</dbReference>
<comment type="caution">
    <text evidence="1">The sequence shown here is derived from an EMBL/GenBank/DDBJ whole genome shotgun (WGS) entry which is preliminary data.</text>
</comment>
<dbReference type="RefSeq" id="WP_123846759.1">
    <property type="nucleotide sequence ID" value="NZ_RPDH01000001.1"/>
</dbReference>
<dbReference type="AlphaFoldDB" id="A0A3N4Q1X5"/>
<dbReference type="OrthoDB" id="703589at2"/>
<evidence type="ECO:0000313" key="1">
    <source>
        <dbReference type="EMBL" id="RPE14248.1"/>
    </source>
</evidence>
<dbReference type="Proteomes" id="UP000278351">
    <property type="component" value="Unassembled WGS sequence"/>
</dbReference>
<gene>
    <name evidence="1" type="ORF">EGT74_12315</name>
</gene>
<keyword evidence="2" id="KW-1185">Reference proteome</keyword>
<reference evidence="1 2" key="1">
    <citation type="submission" date="2018-11" db="EMBL/GenBank/DDBJ databases">
        <title>Chitinophaga lutea sp.nov., isolate from arsenic contaminated soil.</title>
        <authorList>
            <person name="Zong Y."/>
        </authorList>
    </citation>
    <scope>NUCLEOTIDE SEQUENCE [LARGE SCALE GENOMIC DNA]</scope>
    <source>
        <strain evidence="1 2">ZY74</strain>
    </source>
</reference>
<organism evidence="1 2">
    <name type="scientific">Chitinophaga lutea</name>
    <dbReference type="NCBI Taxonomy" id="2488634"/>
    <lineage>
        <taxon>Bacteria</taxon>
        <taxon>Pseudomonadati</taxon>
        <taxon>Bacteroidota</taxon>
        <taxon>Chitinophagia</taxon>
        <taxon>Chitinophagales</taxon>
        <taxon>Chitinophagaceae</taxon>
        <taxon>Chitinophaga</taxon>
    </lineage>
</organism>
<accession>A0A3N4Q1X5</accession>
<sequence length="225" mass="24240">MMKLRQGLILLTATLMLAFVIPGCKKNNKNDDAPGETPGKLVGMGEMAGVPTGTPFVFPANISVAGSIYGSSCDTAYRRGSGEFVDVCIGFFNSGTTDYTLTLPAGLTITADDVTYQHGIIIQDTKILLKAGMITRCGVGAYCINAPKKPSSYTVTYKIGNVSDSRLIKQLIDLLKNKKINIEEYANSSDYNDAVDIIQPAVWSITDFDGLQEPIKQEIATIPNK</sequence>
<protein>
    <submittedName>
        <fullName evidence="1">Uncharacterized protein</fullName>
    </submittedName>
</protein>
<proteinExistence type="predicted"/>